<sequence>MLALQKSPRHRGKCTPSVLPCRINRNGAVNTAKRYWNPVTPADGTKTAYFRGRKLHGKTLSLPPSHRGVVAATTDRILPVPDPTGASDRPSEAEEEEEPEPEVKIMEEQASFDEIVVWGHEVLPDGMADPYVRGMEDWIAFAEQVCAFFWVVVEVLG</sequence>
<dbReference type="CDD" id="cd09271">
    <property type="entry name" value="RNase_H2-C"/>
    <property type="match status" value="1"/>
</dbReference>
<dbReference type="AlphaFoldDB" id="A0AAD9SVC1"/>
<feature type="region of interest" description="Disordered" evidence="1">
    <location>
        <begin position="71"/>
        <end position="103"/>
    </location>
</feature>
<accession>A0AAD9SVC1</accession>
<name>A0AAD9SVC1_9HELO</name>
<reference evidence="2" key="1">
    <citation type="submission" date="2023-06" db="EMBL/GenBank/DDBJ databases">
        <title>Draft genome of Marssonina rosae.</title>
        <authorList>
            <person name="Cheng Q."/>
        </authorList>
    </citation>
    <scope>NUCLEOTIDE SEQUENCE</scope>
    <source>
        <strain evidence="2">R4</strain>
    </source>
</reference>
<evidence type="ECO:0000313" key="2">
    <source>
        <dbReference type="EMBL" id="KAK2624411.1"/>
    </source>
</evidence>
<dbReference type="GO" id="GO:0032299">
    <property type="term" value="C:ribonuclease H2 complex"/>
    <property type="evidence" value="ECO:0007669"/>
    <property type="project" value="InterPro"/>
</dbReference>
<dbReference type="Gene3D" id="2.40.128.680">
    <property type="match status" value="1"/>
</dbReference>
<comment type="caution">
    <text evidence="2">The sequence shown here is derived from an EMBL/GenBank/DDBJ whole genome shotgun (WGS) entry which is preliminary data.</text>
</comment>
<dbReference type="InterPro" id="IPR013924">
    <property type="entry name" value="RNase_H2_suC"/>
</dbReference>
<dbReference type="PANTHER" id="PTHR47204:SF1">
    <property type="entry name" value="RIBONUCLEASE H2 SUBUNIT C"/>
    <property type="match status" value="1"/>
</dbReference>
<evidence type="ECO:0000256" key="1">
    <source>
        <dbReference type="SAM" id="MobiDB-lite"/>
    </source>
</evidence>
<protein>
    <submittedName>
        <fullName evidence="2">Uncharacterized protein</fullName>
    </submittedName>
</protein>
<dbReference type="EMBL" id="JAUBYV010000010">
    <property type="protein sequence ID" value="KAK2624411.1"/>
    <property type="molecule type" value="Genomic_DNA"/>
</dbReference>
<evidence type="ECO:0000313" key="3">
    <source>
        <dbReference type="Proteomes" id="UP001285354"/>
    </source>
</evidence>
<dbReference type="Pfam" id="PF08615">
    <property type="entry name" value="RNase_H2_suC"/>
    <property type="match status" value="1"/>
</dbReference>
<dbReference type="GO" id="GO:0006401">
    <property type="term" value="P:RNA catabolic process"/>
    <property type="evidence" value="ECO:0007669"/>
    <property type="project" value="InterPro"/>
</dbReference>
<gene>
    <name evidence="2" type="ORF">QTJ16_006361</name>
</gene>
<keyword evidence="3" id="KW-1185">Reference proteome</keyword>
<dbReference type="Proteomes" id="UP001285354">
    <property type="component" value="Unassembled WGS sequence"/>
</dbReference>
<dbReference type="PANTHER" id="PTHR47204">
    <property type="entry name" value="OS02G0168900 PROTEIN"/>
    <property type="match status" value="1"/>
</dbReference>
<proteinExistence type="predicted"/>
<organism evidence="2 3">
    <name type="scientific">Diplocarpon rosae</name>
    <dbReference type="NCBI Taxonomy" id="946125"/>
    <lineage>
        <taxon>Eukaryota</taxon>
        <taxon>Fungi</taxon>
        <taxon>Dikarya</taxon>
        <taxon>Ascomycota</taxon>
        <taxon>Pezizomycotina</taxon>
        <taxon>Leotiomycetes</taxon>
        <taxon>Helotiales</taxon>
        <taxon>Drepanopezizaceae</taxon>
        <taxon>Diplocarpon</taxon>
    </lineage>
</organism>